<dbReference type="Pfam" id="PF02738">
    <property type="entry name" value="MoCoBD_1"/>
    <property type="match status" value="1"/>
</dbReference>
<dbReference type="SMART" id="SM01008">
    <property type="entry name" value="Ald_Xan_dh_C"/>
    <property type="match status" value="1"/>
</dbReference>
<dbReference type="Pfam" id="PF01315">
    <property type="entry name" value="Ald_Xan_dh_C"/>
    <property type="match status" value="1"/>
</dbReference>
<dbReference type="EMBL" id="PPCN01000001">
    <property type="protein sequence ID" value="POF34492.1"/>
    <property type="molecule type" value="Genomic_DNA"/>
</dbReference>
<dbReference type="AlphaFoldDB" id="A0A2S3V3C9"/>
<keyword evidence="2" id="KW-0560">Oxidoreductase</keyword>
<evidence type="ECO:0000313" key="4">
    <source>
        <dbReference type="EMBL" id="POF34492.1"/>
    </source>
</evidence>
<dbReference type="InterPro" id="IPR046867">
    <property type="entry name" value="AldOxase/xan_DH_MoCoBD2"/>
</dbReference>
<dbReference type="Gene3D" id="3.30.365.10">
    <property type="entry name" value="Aldehyde oxidase/xanthine dehydrogenase, molybdopterin binding domain"/>
    <property type="match status" value="4"/>
</dbReference>
<dbReference type="InterPro" id="IPR000674">
    <property type="entry name" value="Ald_Oxase/Xan_DH_a/b"/>
</dbReference>
<evidence type="ECO:0000259" key="3">
    <source>
        <dbReference type="SMART" id="SM01008"/>
    </source>
</evidence>
<organism evidence="4 5">
    <name type="scientific">Roseibium marinum</name>
    <dbReference type="NCBI Taxonomy" id="281252"/>
    <lineage>
        <taxon>Bacteria</taxon>
        <taxon>Pseudomonadati</taxon>
        <taxon>Pseudomonadota</taxon>
        <taxon>Alphaproteobacteria</taxon>
        <taxon>Hyphomicrobiales</taxon>
        <taxon>Stappiaceae</taxon>
        <taxon>Roseibium</taxon>
    </lineage>
</organism>
<dbReference type="SUPFAM" id="SSF54665">
    <property type="entry name" value="CO dehydrogenase molybdoprotein N-domain-like"/>
    <property type="match status" value="1"/>
</dbReference>
<dbReference type="SUPFAM" id="SSF56003">
    <property type="entry name" value="Molybdenum cofactor-binding domain"/>
    <property type="match status" value="1"/>
</dbReference>
<gene>
    <name evidence="4" type="ORF">CLV41_101948</name>
</gene>
<dbReference type="InterPro" id="IPR016208">
    <property type="entry name" value="Ald_Oxase/xanthine_DH-like"/>
</dbReference>
<dbReference type="PANTHER" id="PTHR11908">
    <property type="entry name" value="XANTHINE DEHYDROGENASE"/>
    <property type="match status" value="1"/>
</dbReference>
<evidence type="ECO:0000256" key="2">
    <source>
        <dbReference type="ARBA" id="ARBA00023002"/>
    </source>
</evidence>
<dbReference type="Proteomes" id="UP000236959">
    <property type="component" value="Unassembled WGS sequence"/>
</dbReference>
<evidence type="ECO:0000313" key="5">
    <source>
        <dbReference type="Proteomes" id="UP000236959"/>
    </source>
</evidence>
<comment type="caution">
    <text evidence="4">The sequence shown here is derived from an EMBL/GenBank/DDBJ whole genome shotgun (WGS) entry which is preliminary data.</text>
</comment>
<dbReference type="PANTHER" id="PTHR11908:SF132">
    <property type="entry name" value="ALDEHYDE OXIDASE 1-RELATED"/>
    <property type="match status" value="1"/>
</dbReference>
<dbReference type="Gene3D" id="3.90.1170.50">
    <property type="entry name" value="Aldehyde oxidase/xanthine dehydrogenase, a/b hammerhead"/>
    <property type="match status" value="1"/>
</dbReference>
<name>A0A2S3V3C9_9HYPH</name>
<keyword evidence="5" id="KW-1185">Reference proteome</keyword>
<sequence length="743" mass="79230">MNERTEMRLEDLRLVTGRGRYVSDFIEPETCFAGFFRSDVASGRIEGLDVSQALGMPGVIAVFTSADLDADGIAAIAHVDLPRDDGLASEQFPQPILSGEEIKHTGEPIALVVAETRESLAAALETIVLDIGERDPVQGIAFLRRLGDAQAVKEAFARAAHRSTVMVDMPRATTAAMEPRGAIATPDATGGLHFRASTQNPFAMRNQIAGHLGWDEDSLHVQADDVGGSFGLKGAMSREDVALCWAARRLDRQLAWLPGRSESFLADAQGRGAKGRVSIALDEHFRILAVEADFEVDVGAYPGRRAFGLVNNINGLTGMYDIPAAAARVVGRLSARAPLAPFRGNGRPEATYAIEKAIDQAARQLGINPVALRRKNLIRPDAMPVVTALGARIDCGDFPKVMDTALSLNEGNQERRKSARERGLLFGLGIVNCIESAGGPLKQPKPDFARITVGEDGRVVVAPGVMSVGQGHETALTHMTAGRLQIDIERIDYRNGDTRALSFGRGSGGSSGLTVAGSALWQALDRLLDEGCADAAAVMNCPVRTVMFRDGAFHREGSNESVPLERIAAAKQDGNWQVETSFTPAGATFPNGTHICEVEIDPETGETRIVRYVAVEDIGTIMYPMLVEGQLHGGIAQGLSLGLGERIIYDDADQLLTGSLMDYQMARADNLPDFFLAGVEVPTALNPLGVKGVGEAGTVGATAALASAVCDALFSAGVSEFELPATPSRVWEALRDARSVEKR</sequence>
<dbReference type="RefSeq" id="WP_170107113.1">
    <property type="nucleotide sequence ID" value="NZ_PPCN01000001.1"/>
</dbReference>
<dbReference type="Pfam" id="PF20256">
    <property type="entry name" value="MoCoBD_2"/>
    <property type="match status" value="1"/>
</dbReference>
<reference evidence="4 5" key="1">
    <citation type="submission" date="2018-01" db="EMBL/GenBank/DDBJ databases">
        <title>Genomic Encyclopedia of Archaeal and Bacterial Type Strains, Phase II (KMG-II): from individual species to whole genera.</title>
        <authorList>
            <person name="Goeker M."/>
        </authorList>
    </citation>
    <scope>NUCLEOTIDE SEQUENCE [LARGE SCALE GENOMIC DNA]</scope>
    <source>
        <strain evidence="4 5">DSM 17023</strain>
    </source>
</reference>
<feature type="domain" description="Aldehyde oxidase/xanthine dehydrogenase a/b hammerhead" evidence="3">
    <location>
        <begin position="16"/>
        <end position="135"/>
    </location>
</feature>
<evidence type="ECO:0000256" key="1">
    <source>
        <dbReference type="ARBA" id="ARBA00022505"/>
    </source>
</evidence>
<dbReference type="InterPro" id="IPR036856">
    <property type="entry name" value="Ald_Oxase/Xan_DH_a/b_sf"/>
</dbReference>
<keyword evidence="1" id="KW-0500">Molybdenum</keyword>
<dbReference type="GO" id="GO:0005506">
    <property type="term" value="F:iron ion binding"/>
    <property type="evidence" value="ECO:0007669"/>
    <property type="project" value="InterPro"/>
</dbReference>
<proteinExistence type="predicted"/>
<accession>A0A2S3V3C9</accession>
<dbReference type="InterPro" id="IPR037165">
    <property type="entry name" value="AldOxase/xan_DH_Mopterin-bd_sf"/>
</dbReference>
<dbReference type="GO" id="GO:0016491">
    <property type="term" value="F:oxidoreductase activity"/>
    <property type="evidence" value="ECO:0007669"/>
    <property type="project" value="UniProtKB-KW"/>
</dbReference>
<dbReference type="InterPro" id="IPR008274">
    <property type="entry name" value="AldOxase/xan_DH_MoCoBD1"/>
</dbReference>
<protein>
    <submittedName>
        <fullName evidence="4">Carbon-monoxide dehydrogenase large subunit</fullName>
    </submittedName>
</protein>